<gene>
    <name evidence="1" type="ORF">GCM10010470_21350</name>
</gene>
<evidence type="ECO:0000313" key="2">
    <source>
        <dbReference type="Proteomes" id="UP001500979"/>
    </source>
</evidence>
<reference evidence="1 2" key="1">
    <citation type="journal article" date="2019" name="Int. J. Syst. Evol. Microbiol.">
        <title>The Global Catalogue of Microorganisms (GCM) 10K type strain sequencing project: providing services to taxonomists for standard genome sequencing and annotation.</title>
        <authorList>
            <consortium name="The Broad Institute Genomics Platform"/>
            <consortium name="The Broad Institute Genome Sequencing Center for Infectious Disease"/>
            <person name="Wu L."/>
            <person name="Ma J."/>
        </authorList>
    </citation>
    <scope>NUCLEOTIDE SEQUENCE [LARGE SCALE GENOMIC DNA]</scope>
    <source>
        <strain evidence="1 2">JCM 9383</strain>
    </source>
</reference>
<evidence type="ECO:0000313" key="1">
    <source>
        <dbReference type="EMBL" id="GAA2786739.1"/>
    </source>
</evidence>
<comment type="caution">
    <text evidence="1">The sequence shown here is derived from an EMBL/GenBank/DDBJ whole genome shotgun (WGS) entry which is preliminary data.</text>
</comment>
<name>A0ABN3VAL4_9PSEU</name>
<dbReference type="EMBL" id="BAAAUX010000011">
    <property type="protein sequence ID" value="GAA2786739.1"/>
    <property type="molecule type" value="Genomic_DNA"/>
</dbReference>
<sequence length="52" mass="5800">MNLMKLSPRDAAEDLDVQRLTEDCVFEKDVVPNACPTCDYTVTTIICEPTHG</sequence>
<dbReference type="RefSeq" id="WP_344679409.1">
    <property type="nucleotide sequence ID" value="NZ_BAAAUX010000011.1"/>
</dbReference>
<dbReference type="Proteomes" id="UP001500979">
    <property type="component" value="Unassembled WGS sequence"/>
</dbReference>
<accession>A0ABN3VAL4</accession>
<keyword evidence="2" id="KW-1185">Reference proteome</keyword>
<organism evidence="1 2">
    <name type="scientific">Saccharopolyspora taberi</name>
    <dbReference type="NCBI Taxonomy" id="60895"/>
    <lineage>
        <taxon>Bacteria</taxon>
        <taxon>Bacillati</taxon>
        <taxon>Actinomycetota</taxon>
        <taxon>Actinomycetes</taxon>
        <taxon>Pseudonocardiales</taxon>
        <taxon>Pseudonocardiaceae</taxon>
        <taxon>Saccharopolyspora</taxon>
    </lineage>
</organism>
<protein>
    <submittedName>
        <fullName evidence="1">Uncharacterized protein</fullName>
    </submittedName>
</protein>
<proteinExistence type="predicted"/>